<keyword evidence="7" id="KW-1185">Reference proteome</keyword>
<dbReference type="Gene3D" id="1.10.10.2830">
    <property type="match status" value="1"/>
</dbReference>
<evidence type="ECO:0000256" key="4">
    <source>
        <dbReference type="SAM" id="MobiDB-lite"/>
    </source>
</evidence>
<dbReference type="InterPro" id="IPR004437">
    <property type="entry name" value="ParB/RepB/Spo0J"/>
</dbReference>
<dbReference type="InterPro" id="IPR036086">
    <property type="entry name" value="ParB/Sulfiredoxin_sf"/>
</dbReference>
<feature type="region of interest" description="Disordered" evidence="4">
    <location>
        <begin position="30"/>
        <end position="55"/>
    </location>
</feature>
<evidence type="ECO:0000256" key="2">
    <source>
        <dbReference type="ARBA" id="ARBA00022829"/>
    </source>
</evidence>
<sequence length="316" mass="35487">MSQVNKKSALGKGIRALLDNIDEEINAPKQGVPATAGQNNNANNNNSNAANSNTNSIARIPVTQIEVNPKQPRHDFDEQALKELSESIKLHDIIQPVTVIKVGTNKYQLISGERRWRASKMAGLTDIPAYIRTAGSQELLEMALLENLQRENLNAIEIAMSYRRLMDECELTQEQVSDRMKKERSTVANYLRLLKLPPDVQKAVRDGQLSMGHARAIIGLEHVDQQLYAFREVITRGLSVRQVEQLVKDMATERAPKEAAMAAIKLPPAYKRIEDNMASQLSTRVKLARKKNGKGSILIEFYSDEDLERIMDKMSI</sequence>
<dbReference type="CDD" id="cd16393">
    <property type="entry name" value="SPO0J_N"/>
    <property type="match status" value="1"/>
</dbReference>
<gene>
    <name evidence="6" type="ORF">CJD36_019325</name>
</gene>
<dbReference type="RefSeq" id="WP_105040847.1">
    <property type="nucleotide sequence ID" value="NZ_PPSL01000006.1"/>
</dbReference>
<dbReference type="InterPro" id="IPR041468">
    <property type="entry name" value="HTH_ParB/Spo0J"/>
</dbReference>
<dbReference type="AlphaFoldDB" id="A0A2S7SS12"/>
<dbReference type="Pfam" id="PF02195">
    <property type="entry name" value="ParB_N"/>
    <property type="match status" value="1"/>
</dbReference>
<dbReference type="PANTHER" id="PTHR33375">
    <property type="entry name" value="CHROMOSOME-PARTITIONING PROTEIN PARB-RELATED"/>
    <property type="match status" value="1"/>
</dbReference>
<dbReference type="Pfam" id="PF17762">
    <property type="entry name" value="HTH_ParB"/>
    <property type="match status" value="1"/>
</dbReference>
<dbReference type="SUPFAM" id="SSF109709">
    <property type="entry name" value="KorB DNA-binding domain-like"/>
    <property type="match status" value="1"/>
</dbReference>
<dbReference type="OrthoDB" id="9802051at2"/>
<evidence type="ECO:0000313" key="6">
    <source>
        <dbReference type="EMBL" id="PQJ09397.1"/>
    </source>
</evidence>
<dbReference type="GO" id="GO:0005694">
    <property type="term" value="C:chromosome"/>
    <property type="evidence" value="ECO:0007669"/>
    <property type="project" value="TreeGrafter"/>
</dbReference>
<evidence type="ECO:0000313" key="7">
    <source>
        <dbReference type="Proteomes" id="UP000239872"/>
    </source>
</evidence>
<dbReference type="NCBIfam" id="TIGR00180">
    <property type="entry name" value="parB_part"/>
    <property type="match status" value="1"/>
</dbReference>
<feature type="domain" description="ParB-like N-terminal" evidence="5">
    <location>
        <begin position="58"/>
        <end position="148"/>
    </location>
</feature>
<dbReference type="SUPFAM" id="SSF110849">
    <property type="entry name" value="ParB/Sulfiredoxin"/>
    <property type="match status" value="1"/>
</dbReference>
<dbReference type="SMART" id="SM00470">
    <property type="entry name" value="ParB"/>
    <property type="match status" value="1"/>
</dbReference>
<dbReference type="InterPro" id="IPR050336">
    <property type="entry name" value="Chromosome_partition/occlusion"/>
</dbReference>
<dbReference type="Pfam" id="PF23552">
    <property type="entry name" value="ParB_C"/>
    <property type="match status" value="1"/>
</dbReference>
<name>A0A2S7SS12_9BACT</name>
<accession>A0A2S7SS12</accession>
<organism evidence="6 7">
    <name type="scientific">Flavipsychrobacter stenotrophus</name>
    <dbReference type="NCBI Taxonomy" id="2077091"/>
    <lineage>
        <taxon>Bacteria</taxon>
        <taxon>Pseudomonadati</taxon>
        <taxon>Bacteroidota</taxon>
        <taxon>Chitinophagia</taxon>
        <taxon>Chitinophagales</taxon>
        <taxon>Chitinophagaceae</taxon>
        <taxon>Flavipsychrobacter</taxon>
    </lineage>
</organism>
<protein>
    <submittedName>
        <fullName evidence="6">Chromosome partitioning protein ParB</fullName>
    </submittedName>
</protein>
<evidence type="ECO:0000259" key="5">
    <source>
        <dbReference type="SMART" id="SM00470"/>
    </source>
</evidence>
<keyword evidence="3" id="KW-0238">DNA-binding</keyword>
<comment type="similarity">
    <text evidence="1">Belongs to the ParB family.</text>
</comment>
<dbReference type="PANTHER" id="PTHR33375:SF1">
    <property type="entry name" value="CHROMOSOME-PARTITIONING PROTEIN PARB-RELATED"/>
    <property type="match status" value="1"/>
</dbReference>
<dbReference type="FunFam" id="3.90.1530.30:FF:000001">
    <property type="entry name" value="Chromosome partitioning protein ParB"/>
    <property type="match status" value="1"/>
</dbReference>
<dbReference type="FunFam" id="1.10.10.2830:FF:000001">
    <property type="entry name" value="Chromosome partitioning protein ParB"/>
    <property type="match status" value="1"/>
</dbReference>
<dbReference type="Gene3D" id="3.90.1530.30">
    <property type="match status" value="1"/>
</dbReference>
<keyword evidence="2" id="KW-0159">Chromosome partition</keyword>
<dbReference type="GO" id="GO:0003677">
    <property type="term" value="F:DNA binding"/>
    <property type="evidence" value="ECO:0007669"/>
    <property type="project" value="UniProtKB-KW"/>
</dbReference>
<dbReference type="InterPro" id="IPR057240">
    <property type="entry name" value="ParB_dimer_C"/>
</dbReference>
<feature type="compositionally biased region" description="Low complexity" evidence="4">
    <location>
        <begin position="39"/>
        <end position="55"/>
    </location>
</feature>
<dbReference type="InterPro" id="IPR003115">
    <property type="entry name" value="ParB_N"/>
</dbReference>
<comment type="caution">
    <text evidence="6">The sequence shown here is derived from an EMBL/GenBank/DDBJ whole genome shotgun (WGS) entry which is preliminary data.</text>
</comment>
<proteinExistence type="inferred from homology"/>
<evidence type="ECO:0000256" key="3">
    <source>
        <dbReference type="ARBA" id="ARBA00023125"/>
    </source>
</evidence>
<evidence type="ECO:0000256" key="1">
    <source>
        <dbReference type="ARBA" id="ARBA00006295"/>
    </source>
</evidence>
<dbReference type="GO" id="GO:0045881">
    <property type="term" value="P:positive regulation of sporulation resulting in formation of a cellular spore"/>
    <property type="evidence" value="ECO:0007669"/>
    <property type="project" value="TreeGrafter"/>
</dbReference>
<reference evidence="6 7" key="1">
    <citation type="submission" date="2018-01" db="EMBL/GenBank/DDBJ databases">
        <title>A novel member of the phylum Bacteroidetes isolated from glacier ice.</title>
        <authorList>
            <person name="Liu Q."/>
            <person name="Xin Y.-H."/>
        </authorList>
    </citation>
    <scope>NUCLEOTIDE SEQUENCE [LARGE SCALE GENOMIC DNA]</scope>
    <source>
        <strain evidence="6 7">RB1R16</strain>
    </source>
</reference>
<dbReference type="EMBL" id="PPSL01000006">
    <property type="protein sequence ID" value="PQJ09397.1"/>
    <property type="molecule type" value="Genomic_DNA"/>
</dbReference>
<dbReference type="Proteomes" id="UP000239872">
    <property type="component" value="Unassembled WGS sequence"/>
</dbReference>
<dbReference type="GO" id="GO:0007059">
    <property type="term" value="P:chromosome segregation"/>
    <property type="evidence" value="ECO:0007669"/>
    <property type="project" value="UniProtKB-KW"/>
</dbReference>